<gene>
    <name evidence="1" type="ORF">LSAT_V11C500260230</name>
</gene>
<organism evidence="1 2">
    <name type="scientific">Lactuca sativa</name>
    <name type="common">Garden lettuce</name>
    <dbReference type="NCBI Taxonomy" id="4236"/>
    <lineage>
        <taxon>Eukaryota</taxon>
        <taxon>Viridiplantae</taxon>
        <taxon>Streptophyta</taxon>
        <taxon>Embryophyta</taxon>
        <taxon>Tracheophyta</taxon>
        <taxon>Spermatophyta</taxon>
        <taxon>Magnoliopsida</taxon>
        <taxon>eudicotyledons</taxon>
        <taxon>Gunneridae</taxon>
        <taxon>Pentapetalae</taxon>
        <taxon>asterids</taxon>
        <taxon>campanulids</taxon>
        <taxon>Asterales</taxon>
        <taxon>Asteraceae</taxon>
        <taxon>Cichorioideae</taxon>
        <taxon>Cichorieae</taxon>
        <taxon>Lactucinae</taxon>
        <taxon>Lactuca</taxon>
    </lineage>
</organism>
<comment type="caution">
    <text evidence="1">The sequence shown here is derived from an EMBL/GenBank/DDBJ whole genome shotgun (WGS) entry which is preliminary data.</text>
</comment>
<evidence type="ECO:0000313" key="1">
    <source>
        <dbReference type="EMBL" id="KAJ0203565.1"/>
    </source>
</evidence>
<dbReference type="Proteomes" id="UP000235145">
    <property type="component" value="Unassembled WGS sequence"/>
</dbReference>
<evidence type="ECO:0000313" key="2">
    <source>
        <dbReference type="Proteomes" id="UP000235145"/>
    </source>
</evidence>
<name>A0A9R1VF04_LACSA</name>
<reference evidence="1 2" key="1">
    <citation type="journal article" date="2017" name="Nat. Commun.">
        <title>Genome assembly with in vitro proximity ligation data and whole-genome triplication in lettuce.</title>
        <authorList>
            <person name="Reyes-Chin-Wo S."/>
            <person name="Wang Z."/>
            <person name="Yang X."/>
            <person name="Kozik A."/>
            <person name="Arikit S."/>
            <person name="Song C."/>
            <person name="Xia L."/>
            <person name="Froenicke L."/>
            <person name="Lavelle D.O."/>
            <person name="Truco M.J."/>
            <person name="Xia R."/>
            <person name="Zhu S."/>
            <person name="Xu C."/>
            <person name="Xu H."/>
            <person name="Xu X."/>
            <person name="Cox K."/>
            <person name="Korf I."/>
            <person name="Meyers B.C."/>
            <person name="Michelmore R.W."/>
        </authorList>
    </citation>
    <scope>NUCLEOTIDE SEQUENCE [LARGE SCALE GENOMIC DNA]</scope>
    <source>
        <strain evidence="2">cv. Salinas</strain>
        <tissue evidence="1">Seedlings</tissue>
    </source>
</reference>
<protein>
    <recommendedName>
        <fullName evidence="3">RNA-directed DNA polymerase, eukaryota, reverse transcriptase zinc-binding domain protein</fullName>
    </recommendedName>
</protein>
<keyword evidence="2" id="KW-1185">Reference proteome</keyword>
<accession>A0A9R1VF04</accession>
<evidence type="ECO:0008006" key="3">
    <source>
        <dbReference type="Google" id="ProtNLM"/>
    </source>
</evidence>
<dbReference type="EMBL" id="NBSK02000005">
    <property type="protein sequence ID" value="KAJ0203565.1"/>
    <property type="molecule type" value="Genomic_DNA"/>
</dbReference>
<proteinExistence type="predicted"/>
<sequence>MVRPIRPKRLSLMRVGPIRAHLRSQMSSLLMFTNALEFLVVTQRSRLNWEVDGDENTKFLHGIVNNNKRKNRIHGFTIDGVWVNEPSKLKQEILEFFSNKFDEPLYNRPKLISNRFKRISDFDRDSLTKAFSEMEIKDAIWCCGNNNASGPDEFTLKFLQH</sequence>
<dbReference type="AlphaFoldDB" id="A0A9R1VF04"/>